<name>A0ABR0X525_REHGL</name>
<sequence length="73" mass="7925">MCCCGDDCQCRPLGFLLGLPFAFVSLLLSLVGVDNVELLVPVLLVRDGDSRISTGVDKGSFSVMKWFTEKIPC</sequence>
<dbReference type="Proteomes" id="UP001318860">
    <property type="component" value="Unassembled WGS sequence"/>
</dbReference>
<evidence type="ECO:0000256" key="1">
    <source>
        <dbReference type="SAM" id="Phobius"/>
    </source>
</evidence>
<dbReference type="PANTHER" id="PTHR33834:SF9">
    <property type="entry name" value="PROTEIN, PUTATIVE-RELATED"/>
    <property type="match status" value="1"/>
</dbReference>
<feature type="transmembrane region" description="Helical" evidence="1">
    <location>
        <begin position="21"/>
        <end position="45"/>
    </location>
</feature>
<dbReference type="EMBL" id="JABTTQ020000005">
    <property type="protein sequence ID" value="KAK6154761.1"/>
    <property type="molecule type" value="Genomic_DNA"/>
</dbReference>
<accession>A0ABR0X525</accession>
<comment type="caution">
    <text evidence="2">The sequence shown here is derived from an EMBL/GenBank/DDBJ whole genome shotgun (WGS) entry which is preliminary data.</text>
</comment>
<proteinExistence type="predicted"/>
<keyword evidence="3" id="KW-1185">Reference proteome</keyword>
<dbReference type="InterPro" id="IPR055283">
    <property type="entry name" value="TAXIMIN_1/2"/>
</dbReference>
<evidence type="ECO:0000313" key="2">
    <source>
        <dbReference type="EMBL" id="KAK6154761.1"/>
    </source>
</evidence>
<reference evidence="2 3" key="1">
    <citation type="journal article" date="2021" name="Comput. Struct. Biotechnol. J.">
        <title>De novo genome assembly of the potent medicinal plant Rehmannia glutinosa using nanopore technology.</title>
        <authorList>
            <person name="Ma L."/>
            <person name="Dong C."/>
            <person name="Song C."/>
            <person name="Wang X."/>
            <person name="Zheng X."/>
            <person name="Niu Y."/>
            <person name="Chen S."/>
            <person name="Feng W."/>
        </authorList>
    </citation>
    <scope>NUCLEOTIDE SEQUENCE [LARGE SCALE GENOMIC DNA]</scope>
    <source>
        <strain evidence="2">DH-2019</strain>
    </source>
</reference>
<keyword evidence="1" id="KW-0812">Transmembrane</keyword>
<evidence type="ECO:0000313" key="3">
    <source>
        <dbReference type="Proteomes" id="UP001318860"/>
    </source>
</evidence>
<keyword evidence="1" id="KW-0472">Membrane</keyword>
<organism evidence="2 3">
    <name type="scientific">Rehmannia glutinosa</name>
    <name type="common">Chinese foxglove</name>
    <dbReference type="NCBI Taxonomy" id="99300"/>
    <lineage>
        <taxon>Eukaryota</taxon>
        <taxon>Viridiplantae</taxon>
        <taxon>Streptophyta</taxon>
        <taxon>Embryophyta</taxon>
        <taxon>Tracheophyta</taxon>
        <taxon>Spermatophyta</taxon>
        <taxon>Magnoliopsida</taxon>
        <taxon>eudicotyledons</taxon>
        <taxon>Gunneridae</taxon>
        <taxon>Pentapetalae</taxon>
        <taxon>asterids</taxon>
        <taxon>lamiids</taxon>
        <taxon>Lamiales</taxon>
        <taxon>Orobanchaceae</taxon>
        <taxon>Rehmannieae</taxon>
        <taxon>Rehmannia</taxon>
    </lineage>
</organism>
<dbReference type="PANTHER" id="PTHR33834">
    <property type="entry name" value="SIGNALING PEPTIDE TAXIMIN 2"/>
    <property type="match status" value="1"/>
</dbReference>
<protein>
    <submittedName>
        <fullName evidence="2">Uncharacterized protein</fullName>
    </submittedName>
</protein>
<gene>
    <name evidence="2" type="ORF">DH2020_009009</name>
</gene>
<keyword evidence="1" id="KW-1133">Transmembrane helix</keyword>